<feature type="transmembrane region" description="Helical" evidence="1">
    <location>
        <begin position="79"/>
        <end position="99"/>
    </location>
</feature>
<feature type="transmembrane region" description="Helical" evidence="1">
    <location>
        <begin position="231"/>
        <end position="252"/>
    </location>
</feature>
<dbReference type="RefSeq" id="WP_187737973.1">
    <property type="nucleotide sequence ID" value="NZ_CP060790.1"/>
</dbReference>
<keyword evidence="1" id="KW-1133">Transmembrane helix</keyword>
<reference evidence="3 4" key="1">
    <citation type="submission" date="2020-08" db="EMBL/GenBank/DDBJ databases">
        <title>Genome sequence of Acidovorax monticola KACC 19171T.</title>
        <authorList>
            <person name="Hyun D.-W."/>
            <person name="Bae J.-W."/>
        </authorList>
    </citation>
    <scope>NUCLEOTIDE SEQUENCE [LARGE SCALE GENOMIC DNA]</scope>
    <source>
        <strain evidence="3 4">KACC 19171</strain>
    </source>
</reference>
<evidence type="ECO:0000259" key="2">
    <source>
        <dbReference type="Pfam" id="PF00892"/>
    </source>
</evidence>
<organism evidence="3 4">
    <name type="scientific">Paenacidovorax monticola</name>
    <dbReference type="NCBI Taxonomy" id="1926868"/>
    <lineage>
        <taxon>Bacteria</taxon>
        <taxon>Pseudomonadati</taxon>
        <taxon>Pseudomonadota</taxon>
        <taxon>Betaproteobacteria</taxon>
        <taxon>Burkholderiales</taxon>
        <taxon>Comamonadaceae</taxon>
        <taxon>Paenacidovorax</taxon>
    </lineage>
</organism>
<feature type="transmembrane region" description="Helical" evidence="1">
    <location>
        <begin position="165"/>
        <end position="187"/>
    </location>
</feature>
<dbReference type="InterPro" id="IPR037185">
    <property type="entry name" value="EmrE-like"/>
</dbReference>
<protein>
    <submittedName>
        <fullName evidence="3">DMT family transporter</fullName>
    </submittedName>
</protein>
<dbReference type="InterPro" id="IPR000620">
    <property type="entry name" value="EamA_dom"/>
</dbReference>
<dbReference type="EMBL" id="CP060790">
    <property type="protein sequence ID" value="QNP60996.1"/>
    <property type="molecule type" value="Genomic_DNA"/>
</dbReference>
<feature type="domain" description="EamA" evidence="2">
    <location>
        <begin position="167"/>
        <end position="303"/>
    </location>
</feature>
<feature type="transmembrane region" description="Helical" evidence="1">
    <location>
        <begin position="258"/>
        <end position="276"/>
    </location>
</feature>
<sequence length="307" mass="31795">MAGSEVAGALWVPVVLFAALAQTVRNAAQRSLTGALGTTAATLVRFLYGLPFAALWLLVLCATGQGGLGFALPAFSAGYFAWIALGAAFQIAATAALLLAMKERNFAVAVTLSKTEVLQVALFAAVFLHEIPTPLAAGAMALATAGVVVLSWPRGGWRGQGWARPALYGLACGACFAIATVGFRGAALALQAPSPWLSGAWGVLVAQALQSLALGLWVARRHPEGLRPVLRAWRVSLLAGSMGAAASLAWFTAYAMQGAAAVRTLGMVEVVFSYVVSRRVFSERLSRPEAIGMALVVLGLALVCLQG</sequence>
<dbReference type="KEGG" id="amon:H9L24_09760"/>
<dbReference type="SUPFAM" id="SSF103481">
    <property type="entry name" value="Multidrug resistance efflux transporter EmrE"/>
    <property type="match status" value="2"/>
</dbReference>
<evidence type="ECO:0000313" key="4">
    <source>
        <dbReference type="Proteomes" id="UP000516057"/>
    </source>
</evidence>
<dbReference type="Gene3D" id="1.10.3730.20">
    <property type="match status" value="1"/>
</dbReference>
<evidence type="ECO:0000313" key="3">
    <source>
        <dbReference type="EMBL" id="QNP60996.1"/>
    </source>
</evidence>
<dbReference type="AlphaFoldDB" id="A0A7H0HKD0"/>
<dbReference type="Pfam" id="PF00892">
    <property type="entry name" value="EamA"/>
    <property type="match status" value="1"/>
</dbReference>
<gene>
    <name evidence="3" type="ORF">H9L24_09760</name>
</gene>
<accession>A0A7H0HKD0</accession>
<dbReference type="Proteomes" id="UP000516057">
    <property type="component" value="Chromosome"/>
</dbReference>
<dbReference type="GO" id="GO:0016020">
    <property type="term" value="C:membrane"/>
    <property type="evidence" value="ECO:0007669"/>
    <property type="project" value="InterPro"/>
</dbReference>
<keyword evidence="4" id="KW-1185">Reference proteome</keyword>
<feature type="transmembrane region" description="Helical" evidence="1">
    <location>
        <begin position="106"/>
        <end position="128"/>
    </location>
</feature>
<proteinExistence type="predicted"/>
<feature type="transmembrane region" description="Helical" evidence="1">
    <location>
        <begin position="199"/>
        <end position="219"/>
    </location>
</feature>
<keyword evidence="1" id="KW-0472">Membrane</keyword>
<name>A0A7H0HKD0_9BURK</name>
<feature type="transmembrane region" description="Helical" evidence="1">
    <location>
        <begin position="134"/>
        <end position="153"/>
    </location>
</feature>
<keyword evidence="1" id="KW-0812">Transmembrane</keyword>
<evidence type="ECO:0000256" key="1">
    <source>
        <dbReference type="SAM" id="Phobius"/>
    </source>
</evidence>